<evidence type="ECO:0000256" key="1">
    <source>
        <dbReference type="SAM" id="MobiDB-lite"/>
    </source>
</evidence>
<dbReference type="PANTHER" id="PTHR46620">
    <property type="entry name" value="J DOMAIN-CONTAINING PROTEIN SPF31"/>
    <property type="match status" value="1"/>
</dbReference>
<evidence type="ECO:0000313" key="5">
    <source>
        <dbReference type="Proteomes" id="UP000001744"/>
    </source>
</evidence>
<dbReference type="InterPro" id="IPR001623">
    <property type="entry name" value="DnaJ_domain"/>
</dbReference>
<evidence type="ECO:0000313" key="3">
    <source>
        <dbReference type="EMBL" id="EEB05791.1"/>
    </source>
</evidence>
<protein>
    <submittedName>
        <fullName evidence="3">DNAJ protein Spf31</fullName>
    </submittedName>
</protein>
<sequence>MSDIDRLLSRLESSVNKDREIERIMGSFKLNAYDVLGVMPGISPEEIRNVYRKMSLLIHPDKNRDNPKAAEAFDVLKKAESELLDDKVRESLDSAFTTARNLVMREKKLNVNSEEVKSEEFLFQVRMKWREILIEDEVARRRARTLEQAYQRREREKEEEVIRERKMKAESERVWEETRSHRVNNWQKFLHKTKKDSLKKKSKKPKVLG</sequence>
<evidence type="ECO:0000259" key="2">
    <source>
        <dbReference type="PROSITE" id="PS50076"/>
    </source>
</evidence>
<organism evidence="3 5">
    <name type="scientific">Schizosaccharomyces japonicus (strain yFS275 / FY16936)</name>
    <name type="common">Fission yeast</name>
    <dbReference type="NCBI Taxonomy" id="402676"/>
    <lineage>
        <taxon>Eukaryota</taxon>
        <taxon>Fungi</taxon>
        <taxon>Dikarya</taxon>
        <taxon>Ascomycota</taxon>
        <taxon>Taphrinomycotina</taxon>
        <taxon>Schizosaccharomycetes</taxon>
        <taxon>Schizosaccharomycetales</taxon>
        <taxon>Schizosaccharomycetaceae</taxon>
        <taxon>Schizosaccharomyces</taxon>
    </lineage>
</organism>
<gene>
    <name evidence="4" type="primary">spf31</name>
    <name evidence="3" type="ORF">SJAG_00818</name>
</gene>
<accession>B6JWP0</accession>
<dbReference type="Proteomes" id="UP000001744">
    <property type="component" value="Unassembled WGS sequence"/>
</dbReference>
<dbReference type="CDD" id="cd06257">
    <property type="entry name" value="DnaJ"/>
    <property type="match status" value="1"/>
</dbReference>
<name>B6JWP0_SCHJY</name>
<dbReference type="Gene3D" id="1.10.287.110">
    <property type="entry name" value="DnaJ domain"/>
    <property type="match status" value="1"/>
</dbReference>
<dbReference type="OrthoDB" id="342454at2759"/>
<dbReference type="HOGENOM" id="CLU_070940_1_0_1"/>
<dbReference type="AlphaFoldDB" id="B6JWP0"/>
<dbReference type="PRINTS" id="PR00625">
    <property type="entry name" value="JDOMAIN"/>
</dbReference>
<dbReference type="eggNOG" id="KOG1150">
    <property type="taxonomic scope" value="Eukaryota"/>
</dbReference>
<dbReference type="SUPFAM" id="SSF46565">
    <property type="entry name" value="Chaperone J-domain"/>
    <property type="match status" value="1"/>
</dbReference>
<dbReference type="PROSITE" id="PS50076">
    <property type="entry name" value="DNAJ_2"/>
    <property type="match status" value="1"/>
</dbReference>
<dbReference type="JaponicusDB" id="SJAG_00818">
    <property type="gene designation" value="spf31"/>
</dbReference>
<feature type="region of interest" description="Disordered" evidence="1">
    <location>
        <begin position="186"/>
        <end position="209"/>
    </location>
</feature>
<proteinExistence type="predicted"/>
<dbReference type="Pfam" id="PF00226">
    <property type="entry name" value="DnaJ"/>
    <property type="match status" value="1"/>
</dbReference>
<evidence type="ECO:0000313" key="4">
    <source>
        <dbReference type="JaponicusDB" id="SJAG_00818"/>
    </source>
</evidence>
<dbReference type="STRING" id="402676.B6JWP0"/>
<dbReference type="SMART" id="SM00271">
    <property type="entry name" value="DnaJ"/>
    <property type="match status" value="1"/>
</dbReference>
<dbReference type="RefSeq" id="XP_002172084.1">
    <property type="nucleotide sequence ID" value="XM_002172048.2"/>
</dbReference>
<reference evidence="3 5" key="1">
    <citation type="journal article" date="2011" name="Science">
        <title>Comparative functional genomics of the fission yeasts.</title>
        <authorList>
            <person name="Rhind N."/>
            <person name="Chen Z."/>
            <person name="Yassour M."/>
            <person name="Thompson D.A."/>
            <person name="Haas B.J."/>
            <person name="Habib N."/>
            <person name="Wapinski I."/>
            <person name="Roy S."/>
            <person name="Lin M.F."/>
            <person name="Heiman D.I."/>
            <person name="Young S.K."/>
            <person name="Furuya K."/>
            <person name="Guo Y."/>
            <person name="Pidoux A."/>
            <person name="Chen H.M."/>
            <person name="Robbertse B."/>
            <person name="Goldberg J.M."/>
            <person name="Aoki K."/>
            <person name="Bayne E.H."/>
            <person name="Berlin A.M."/>
            <person name="Desjardins C.A."/>
            <person name="Dobbs E."/>
            <person name="Dukaj L."/>
            <person name="Fan L."/>
            <person name="FitzGerald M.G."/>
            <person name="French C."/>
            <person name="Gujja S."/>
            <person name="Hansen K."/>
            <person name="Keifenheim D."/>
            <person name="Levin J.Z."/>
            <person name="Mosher R.A."/>
            <person name="Mueller C.A."/>
            <person name="Pfiffner J."/>
            <person name="Priest M."/>
            <person name="Russ C."/>
            <person name="Smialowska A."/>
            <person name="Swoboda P."/>
            <person name="Sykes S.M."/>
            <person name="Vaughn M."/>
            <person name="Vengrova S."/>
            <person name="Yoder R."/>
            <person name="Zeng Q."/>
            <person name="Allshire R."/>
            <person name="Baulcombe D."/>
            <person name="Birren B.W."/>
            <person name="Brown W."/>
            <person name="Ekwall K."/>
            <person name="Kellis M."/>
            <person name="Leatherwood J."/>
            <person name="Levin H."/>
            <person name="Margalit H."/>
            <person name="Martienssen R."/>
            <person name="Nieduszynski C.A."/>
            <person name="Spatafora J.W."/>
            <person name="Friedman N."/>
            <person name="Dalgaard J.Z."/>
            <person name="Baumann P."/>
            <person name="Niki H."/>
            <person name="Regev A."/>
            <person name="Nusbaum C."/>
        </authorList>
    </citation>
    <scope>NUCLEOTIDE SEQUENCE [LARGE SCALE GENOMIC DNA]</scope>
    <source>
        <strain evidence="5">yFS275 / FY16936</strain>
    </source>
</reference>
<dbReference type="GeneID" id="7048892"/>
<keyword evidence="5" id="KW-1185">Reference proteome</keyword>
<feature type="compositionally biased region" description="Basic residues" evidence="1">
    <location>
        <begin position="189"/>
        <end position="209"/>
    </location>
</feature>
<feature type="domain" description="J" evidence="2">
    <location>
        <begin position="31"/>
        <end position="96"/>
    </location>
</feature>
<dbReference type="VEuPathDB" id="FungiDB:SJAG_00818"/>
<dbReference type="PANTHER" id="PTHR46620:SF1">
    <property type="entry name" value="J DOMAIN-CONTAINING PROTEIN SPF31"/>
    <property type="match status" value="1"/>
</dbReference>
<dbReference type="EMBL" id="KE651166">
    <property type="protein sequence ID" value="EEB05791.1"/>
    <property type="molecule type" value="Genomic_DNA"/>
</dbReference>
<dbReference type="OMA" id="NWEDERD"/>
<dbReference type="InterPro" id="IPR036869">
    <property type="entry name" value="J_dom_sf"/>
</dbReference>